<reference evidence="6" key="1">
    <citation type="journal article" date="2019" name="Int. J. Syst. Evol. Microbiol.">
        <title>The Global Catalogue of Microorganisms (GCM) 10K type strain sequencing project: providing services to taxonomists for standard genome sequencing and annotation.</title>
        <authorList>
            <consortium name="The Broad Institute Genomics Platform"/>
            <consortium name="The Broad Institute Genome Sequencing Center for Infectious Disease"/>
            <person name="Wu L."/>
            <person name="Ma J."/>
        </authorList>
    </citation>
    <scope>NUCLEOTIDE SEQUENCE [LARGE SCALE GENOMIC DNA]</scope>
    <source>
        <strain evidence="6">NBRC 112502</strain>
    </source>
</reference>
<organism evidence="5 6">
    <name type="scientific">Acidocella aquatica</name>
    <dbReference type="NCBI Taxonomy" id="1922313"/>
    <lineage>
        <taxon>Bacteria</taxon>
        <taxon>Pseudomonadati</taxon>
        <taxon>Pseudomonadota</taxon>
        <taxon>Alphaproteobacteria</taxon>
        <taxon>Acetobacterales</taxon>
        <taxon>Acidocellaceae</taxon>
        <taxon>Acidocella</taxon>
    </lineage>
</organism>
<dbReference type="RefSeq" id="WP_284258922.1">
    <property type="nucleotide sequence ID" value="NZ_BSOS01000077.1"/>
</dbReference>
<keyword evidence="6" id="KW-1185">Reference proteome</keyword>
<accession>A0ABQ6A6I6</accession>
<dbReference type="PANTHER" id="PTHR10668">
    <property type="entry name" value="PHYTOENE DEHYDROGENASE"/>
    <property type="match status" value="1"/>
</dbReference>
<evidence type="ECO:0000313" key="5">
    <source>
        <dbReference type="EMBL" id="GLR68079.1"/>
    </source>
</evidence>
<evidence type="ECO:0000256" key="1">
    <source>
        <dbReference type="ARBA" id="ARBA00037217"/>
    </source>
</evidence>
<comment type="subunit">
    <text evidence="2">Interacts with COX5B; this interaction may contribute to localize PYROXD2 to the inner face of the inner mitochondrial membrane.</text>
</comment>
<gene>
    <name evidence="5" type="ORF">GCM10010909_27600</name>
</gene>
<evidence type="ECO:0000256" key="2">
    <source>
        <dbReference type="ARBA" id="ARBA00038825"/>
    </source>
</evidence>
<dbReference type="PROSITE" id="PS51257">
    <property type="entry name" value="PROKAR_LIPOPROTEIN"/>
    <property type="match status" value="1"/>
</dbReference>
<protein>
    <recommendedName>
        <fullName evidence="3">Pyridine nucleotide-disulfide oxidoreductase domain-containing protein 2</fullName>
    </recommendedName>
</protein>
<evidence type="ECO:0000256" key="3">
    <source>
        <dbReference type="ARBA" id="ARBA00040298"/>
    </source>
</evidence>
<dbReference type="SUPFAM" id="SSF51905">
    <property type="entry name" value="FAD/NAD(P)-binding domain"/>
    <property type="match status" value="1"/>
</dbReference>
<dbReference type="Proteomes" id="UP001156641">
    <property type="component" value="Unassembled WGS sequence"/>
</dbReference>
<evidence type="ECO:0000259" key="4">
    <source>
        <dbReference type="Pfam" id="PF01593"/>
    </source>
</evidence>
<comment type="caution">
    <text evidence="5">The sequence shown here is derived from an EMBL/GenBank/DDBJ whole genome shotgun (WGS) entry which is preliminary data.</text>
</comment>
<dbReference type="InterPro" id="IPR002937">
    <property type="entry name" value="Amino_oxidase"/>
</dbReference>
<dbReference type="PANTHER" id="PTHR10668:SF103">
    <property type="entry name" value="PYRIDINE NUCLEOTIDE-DISULFIDE OXIDOREDUCTASE DOMAIN-CONTAINING PROTEIN 2"/>
    <property type="match status" value="1"/>
</dbReference>
<evidence type="ECO:0000313" key="6">
    <source>
        <dbReference type="Proteomes" id="UP001156641"/>
    </source>
</evidence>
<name>A0ABQ6A6I6_9PROT</name>
<dbReference type="EMBL" id="BSOS01000077">
    <property type="protein sequence ID" value="GLR68079.1"/>
    <property type="molecule type" value="Genomic_DNA"/>
</dbReference>
<dbReference type="InterPro" id="IPR036188">
    <property type="entry name" value="FAD/NAD-bd_sf"/>
</dbReference>
<dbReference type="Pfam" id="PF01593">
    <property type="entry name" value="Amino_oxidase"/>
    <property type="match status" value="1"/>
</dbReference>
<comment type="function">
    <text evidence="1">Probable oxidoreductase that may play a role as regulator of mitochondrial function.</text>
</comment>
<dbReference type="Gene3D" id="3.50.50.60">
    <property type="entry name" value="FAD/NAD(P)-binding domain"/>
    <property type="match status" value="2"/>
</dbReference>
<sequence>MSEKYDFIVAGGGHNGLILACYLAKAGVKVCVLERNPIVGGGVMTGEYTAPGFHHDTHSVAHTIIQGNPLIRNDELGLKSKYGLKYVNPEKMSAILFDDGTVLEFYTDMERTAASIAQFSRHDADAYVRFCKHVFKNLDMLVMGMFSVPPGAGVQAAMLDQSPEGRELLRTQAVSSWDIIDEWFEHPKVKLALARYASEAMTNPFDNGTGFGFYIILPYMHHFGTGVPVGGSHALARALEKCLTDHGGVVKVNSTVKEILLNGQDAAGVTLENGEQILSSKGVCCNLHIQQIFPHMVPGVQLPPEFEHHVRTLKFASLQPFVMHLAMHEEPKYKVGPSVDEFFWIEKSHSDIETFAQAFRDLEYGYPRRDFVCYVGQHKVDPSRVPPGKSQMHLYAFAPYNLKDGGPKKWDEIGKDMAQKYLGDLRELTTNMSDDNIIGQHFFTPLDLERHNISMKNADIGHLGLYSWQLGGNRPIPGWGQYKTPVNKLYMSGASTHPGSGVTGGSGRNAAQVIFEDLGLDFDKAITP</sequence>
<feature type="domain" description="Amine oxidase" evidence="4">
    <location>
        <begin position="16"/>
        <end position="514"/>
    </location>
</feature>
<proteinExistence type="predicted"/>